<comment type="caution">
    <text evidence="1">The sequence shown here is derived from an EMBL/GenBank/DDBJ whole genome shotgun (WGS) entry which is preliminary data.</text>
</comment>
<protein>
    <submittedName>
        <fullName evidence="1">Uncharacterized protein</fullName>
    </submittedName>
</protein>
<gene>
    <name evidence="1" type="ORF">B0H16DRAFT_1891487</name>
</gene>
<evidence type="ECO:0000313" key="2">
    <source>
        <dbReference type="Proteomes" id="UP001215598"/>
    </source>
</evidence>
<dbReference type="AlphaFoldDB" id="A0AAD7I9S6"/>
<reference evidence="1" key="1">
    <citation type="submission" date="2023-03" db="EMBL/GenBank/DDBJ databases">
        <title>Massive genome expansion in bonnet fungi (Mycena s.s.) driven by repeated elements and novel gene families across ecological guilds.</title>
        <authorList>
            <consortium name="Lawrence Berkeley National Laboratory"/>
            <person name="Harder C.B."/>
            <person name="Miyauchi S."/>
            <person name="Viragh M."/>
            <person name="Kuo A."/>
            <person name="Thoen E."/>
            <person name="Andreopoulos B."/>
            <person name="Lu D."/>
            <person name="Skrede I."/>
            <person name="Drula E."/>
            <person name="Henrissat B."/>
            <person name="Morin E."/>
            <person name="Kohler A."/>
            <person name="Barry K."/>
            <person name="LaButti K."/>
            <person name="Morin E."/>
            <person name="Salamov A."/>
            <person name="Lipzen A."/>
            <person name="Mereny Z."/>
            <person name="Hegedus B."/>
            <person name="Baldrian P."/>
            <person name="Stursova M."/>
            <person name="Weitz H."/>
            <person name="Taylor A."/>
            <person name="Grigoriev I.V."/>
            <person name="Nagy L.G."/>
            <person name="Martin F."/>
            <person name="Kauserud H."/>
        </authorList>
    </citation>
    <scope>NUCLEOTIDE SEQUENCE</scope>
    <source>
        <strain evidence="1">CBHHK182m</strain>
    </source>
</reference>
<dbReference type="Proteomes" id="UP001215598">
    <property type="component" value="Unassembled WGS sequence"/>
</dbReference>
<sequence length="90" mass="10034">MIGPVSPPRTIGKLINETDALFFAFLFSPLAFLSMSSRASSPVNSDNDFNGLRNAMESEFPRPLLSRRRYTPDYTGLGWSFGVYKDPLAL</sequence>
<proteinExistence type="predicted"/>
<dbReference type="EMBL" id="JARKIB010000113">
    <property type="protein sequence ID" value="KAJ7738193.1"/>
    <property type="molecule type" value="Genomic_DNA"/>
</dbReference>
<name>A0AAD7I9S6_9AGAR</name>
<evidence type="ECO:0000313" key="1">
    <source>
        <dbReference type="EMBL" id="KAJ7738193.1"/>
    </source>
</evidence>
<organism evidence="1 2">
    <name type="scientific">Mycena metata</name>
    <dbReference type="NCBI Taxonomy" id="1033252"/>
    <lineage>
        <taxon>Eukaryota</taxon>
        <taxon>Fungi</taxon>
        <taxon>Dikarya</taxon>
        <taxon>Basidiomycota</taxon>
        <taxon>Agaricomycotina</taxon>
        <taxon>Agaricomycetes</taxon>
        <taxon>Agaricomycetidae</taxon>
        <taxon>Agaricales</taxon>
        <taxon>Marasmiineae</taxon>
        <taxon>Mycenaceae</taxon>
        <taxon>Mycena</taxon>
    </lineage>
</organism>
<keyword evidence="2" id="KW-1185">Reference proteome</keyword>
<accession>A0AAD7I9S6</accession>